<feature type="transmembrane region" description="Helical" evidence="1">
    <location>
        <begin position="6"/>
        <end position="23"/>
    </location>
</feature>
<comment type="caution">
    <text evidence="3">The sequence shown here is derived from an EMBL/GenBank/DDBJ whole genome shotgun (WGS) entry which is preliminary data.</text>
</comment>
<gene>
    <name evidence="3" type="ORF">A500_00510</name>
</gene>
<dbReference type="Gene3D" id="3.20.20.450">
    <property type="entry name" value="EAL domain"/>
    <property type="match status" value="1"/>
</dbReference>
<accession>R9CFR2</accession>
<dbReference type="SUPFAM" id="SSF141868">
    <property type="entry name" value="EAL domain-like"/>
    <property type="match status" value="1"/>
</dbReference>
<keyword evidence="4" id="KW-1185">Reference proteome</keyword>
<proteinExistence type="predicted"/>
<organism evidence="3 4">
    <name type="scientific">Clostridium sartagoforme AAU1</name>
    <dbReference type="NCBI Taxonomy" id="1202534"/>
    <lineage>
        <taxon>Bacteria</taxon>
        <taxon>Bacillati</taxon>
        <taxon>Bacillota</taxon>
        <taxon>Clostridia</taxon>
        <taxon>Eubacteriales</taxon>
        <taxon>Clostridiaceae</taxon>
        <taxon>Clostridium</taxon>
    </lineage>
</organism>
<dbReference type="AlphaFoldDB" id="R9CFR2"/>
<evidence type="ECO:0000256" key="1">
    <source>
        <dbReference type="SAM" id="Phobius"/>
    </source>
</evidence>
<evidence type="ECO:0000313" key="3">
    <source>
        <dbReference type="EMBL" id="EOR28189.1"/>
    </source>
</evidence>
<reference evidence="3 4" key="1">
    <citation type="submission" date="2013-03" db="EMBL/GenBank/DDBJ databases">
        <title>Whole genome shotgun sequencing of Clostridium sartagoforme AAU1.</title>
        <authorList>
            <person name="Joshi C.G."/>
            <person name="Duggirala S.M."/>
            <person name="Nathani N.M."/>
            <person name="Bhatt V.D."/>
            <person name="Patel A.K."/>
            <person name="Pandya P.R."/>
            <person name="KaPatel J.A."/>
        </authorList>
    </citation>
    <scope>NUCLEOTIDE SEQUENCE [LARGE SCALE GENOMIC DNA]</scope>
    <source>
        <strain evidence="3 4">AAU1</strain>
    </source>
</reference>
<dbReference type="Proteomes" id="UP000013988">
    <property type="component" value="Unassembled WGS sequence"/>
</dbReference>
<dbReference type="Pfam" id="PF00563">
    <property type="entry name" value="EAL"/>
    <property type="match status" value="1"/>
</dbReference>
<dbReference type="InterPro" id="IPR001633">
    <property type="entry name" value="EAL_dom"/>
</dbReference>
<keyword evidence="1" id="KW-0472">Membrane</keyword>
<keyword evidence="1" id="KW-0812">Transmembrane</keyword>
<dbReference type="InterPro" id="IPR035919">
    <property type="entry name" value="EAL_sf"/>
</dbReference>
<protein>
    <submittedName>
        <fullName evidence="3">Putative signaling protein</fullName>
    </submittedName>
</protein>
<dbReference type="PATRIC" id="fig|1202534.3.peg.101"/>
<dbReference type="GO" id="GO:0071111">
    <property type="term" value="F:cyclic-guanylate-specific phosphodiesterase activity"/>
    <property type="evidence" value="ECO:0007669"/>
    <property type="project" value="InterPro"/>
</dbReference>
<keyword evidence="1" id="KW-1133">Transmembrane helix</keyword>
<dbReference type="PANTHER" id="PTHR33121:SF71">
    <property type="entry name" value="OXYGEN SENSOR PROTEIN DOSP"/>
    <property type="match status" value="1"/>
</dbReference>
<sequence length="152" mass="17742">MWVRIVSEVVIFILIVVTIKYIFKFMNNKNSKNKSSIEKNVHKALKKDEFDIYLQPKYNPESQCIVGAEGLARWNNRNNDAVSPEVFIPILERNKDIVKLDMYMFEEACKIISRWSKNNVSLVPISINISKITMSENDNFVIDLKNIIKNMI</sequence>
<evidence type="ECO:0000313" key="4">
    <source>
        <dbReference type="Proteomes" id="UP000013988"/>
    </source>
</evidence>
<evidence type="ECO:0000259" key="2">
    <source>
        <dbReference type="PROSITE" id="PS50883"/>
    </source>
</evidence>
<feature type="domain" description="EAL" evidence="2">
    <location>
        <begin position="34"/>
        <end position="152"/>
    </location>
</feature>
<dbReference type="EMBL" id="ASRV01000009">
    <property type="protein sequence ID" value="EOR28189.1"/>
    <property type="molecule type" value="Genomic_DNA"/>
</dbReference>
<name>R9CFR2_9CLOT</name>
<dbReference type="CDD" id="cd01948">
    <property type="entry name" value="EAL"/>
    <property type="match status" value="1"/>
</dbReference>
<dbReference type="PROSITE" id="PS50883">
    <property type="entry name" value="EAL"/>
    <property type="match status" value="1"/>
</dbReference>
<dbReference type="InterPro" id="IPR050706">
    <property type="entry name" value="Cyclic-di-GMP_PDE-like"/>
</dbReference>
<dbReference type="PANTHER" id="PTHR33121">
    <property type="entry name" value="CYCLIC DI-GMP PHOSPHODIESTERASE PDEF"/>
    <property type="match status" value="1"/>
</dbReference>